<keyword evidence="1" id="KW-1133">Transmembrane helix</keyword>
<dbReference type="Gene3D" id="3.30.70.1070">
    <property type="entry name" value="Sporulation related repeat"/>
    <property type="match status" value="1"/>
</dbReference>
<keyword evidence="1" id="KW-0812">Transmembrane</keyword>
<evidence type="ECO:0000256" key="1">
    <source>
        <dbReference type="SAM" id="Phobius"/>
    </source>
</evidence>
<dbReference type="Proteomes" id="UP000198862">
    <property type="component" value="Unassembled WGS sequence"/>
</dbReference>
<dbReference type="PROSITE" id="PS51724">
    <property type="entry name" value="SPOR"/>
    <property type="match status" value="1"/>
</dbReference>
<evidence type="ECO:0000313" key="4">
    <source>
        <dbReference type="Proteomes" id="UP000198862"/>
    </source>
</evidence>
<dbReference type="InterPro" id="IPR036680">
    <property type="entry name" value="SPOR-like_sf"/>
</dbReference>
<dbReference type="GO" id="GO:0030428">
    <property type="term" value="C:cell septum"/>
    <property type="evidence" value="ECO:0007669"/>
    <property type="project" value="TreeGrafter"/>
</dbReference>
<feature type="transmembrane region" description="Helical" evidence="1">
    <location>
        <begin position="6"/>
        <end position="27"/>
    </location>
</feature>
<evidence type="ECO:0000259" key="2">
    <source>
        <dbReference type="PROSITE" id="PS51724"/>
    </source>
</evidence>
<organism evidence="3 4">
    <name type="scientific">Pseudoalteromonas denitrificans DSM 6059</name>
    <dbReference type="NCBI Taxonomy" id="1123010"/>
    <lineage>
        <taxon>Bacteria</taxon>
        <taxon>Pseudomonadati</taxon>
        <taxon>Pseudomonadota</taxon>
        <taxon>Gammaproteobacteria</taxon>
        <taxon>Alteromonadales</taxon>
        <taxon>Pseudoalteromonadaceae</taxon>
        <taxon>Pseudoalteromonas</taxon>
    </lineage>
</organism>
<dbReference type="GO" id="GO:0032506">
    <property type="term" value="P:cytokinetic process"/>
    <property type="evidence" value="ECO:0007669"/>
    <property type="project" value="TreeGrafter"/>
</dbReference>
<gene>
    <name evidence="3" type="ORF">SAMN02745724_03955</name>
</gene>
<dbReference type="OrthoDB" id="7069135at2"/>
<keyword evidence="1" id="KW-0472">Membrane</keyword>
<dbReference type="InterPro" id="IPR007730">
    <property type="entry name" value="SPOR-like_dom"/>
</dbReference>
<dbReference type="AlphaFoldDB" id="A0A1I1QPW3"/>
<dbReference type="GO" id="GO:0032153">
    <property type="term" value="C:cell division site"/>
    <property type="evidence" value="ECO:0007669"/>
    <property type="project" value="TreeGrafter"/>
</dbReference>
<dbReference type="EMBL" id="FOLO01000043">
    <property type="protein sequence ID" value="SFD24057.1"/>
    <property type="molecule type" value="Genomic_DNA"/>
</dbReference>
<reference evidence="3 4" key="1">
    <citation type="submission" date="2016-10" db="EMBL/GenBank/DDBJ databases">
        <authorList>
            <person name="de Groot N.N."/>
        </authorList>
    </citation>
    <scope>NUCLEOTIDE SEQUENCE [LARGE SCALE GENOMIC DNA]</scope>
    <source>
        <strain evidence="3 4">DSM 6059</strain>
    </source>
</reference>
<name>A0A1I1QPW3_9GAMM</name>
<proteinExistence type="predicted"/>
<keyword evidence="4" id="KW-1185">Reference proteome</keyword>
<dbReference type="SUPFAM" id="SSF110997">
    <property type="entry name" value="Sporulation related repeat"/>
    <property type="match status" value="1"/>
</dbReference>
<evidence type="ECO:0000313" key="3">
    <source>
        <dbReference type="EMBL" id="SFD24057.1"/>
    </source>
</evidence>
<sequence>MNSGFINRLVGTTIVVIAAIVFIPNILDGEKVKFKEGFKTIPDRPEFKTVDLNLEEAQSSLESKLPDNAVKLTNDIAIDVKAEPKLADLSNIKTETSIVDNKKPIVEKNDTVKKSSLKDEKTQNIKRADTSNLTDFAYVIQLGSFSHKANVATLLAKLKKAGFTTFTKPVYTPSGKLTKVFVGPEIKKIALEAKLPKLKALTGLNGKVTIFDVTK</sequence>
<dbReference type="Pfam" id="PF05036">
    <property type="entry name" value="SPOR"/>
    <property type="match status" value="1"/>
</dbReference>
<accession>A0A1I1QPW3</accession>
<dbReference type="PANTHER" id="PTHR38687:SF1">
    <property type="entry name" value="CELL DIVISION PROTEIN DEDD"/>
    <property type="match status" value="1"/>
</dbReference>
<protein>
    <submittedName>
        <fullName evidence="3">DedD protein</fullName>
    </submittedName>
</protein>
<dbReference type="GO" id="GO:0042834">
    <property type="term" value="F:peptidoglycan binding"/>
    <property type="evidence" value="ECO:0007669"/>
    <property type="project" value="InterPro"/>
</dbReference>
<dbReference type="RefSeq" id="WP_091988669.1">
    <property type="nucleotide sequence ID" value="NZ_FOLO01000043.1"/>
</dbReference>
<feature type="domain" description="SPOR" evidence="2">
    <location>
        <begin position="132"/>
        <end position="211"/>
    </location>
</feature>
<dbReference type="STRING" id="1123010.SAMN02745724_03955"/>
<dbReference type="PANTHER" id="PTHR38687">
    <property type="entry name" value="CELL DIVISION PROTEIN DEDD-RELATED"/>
    <property type="match status" value="1"/>
</dbReference>
<dbReference type="InterPro" id="IPR052521">
    <property type="entry name" value="Cell_div_SPOR-domain"/>
</dbReference>